<dbReference type="RefSeq" id="WP_271394455.1">
    <property type="nucleotide sequence ID" value="NZ_CANLFI010000001.1"/>
</dbReference>
<protein>
    <submittedName>
        <fullName evidence="1">Uncharacterized protein</fullName>
    </submittedName>
</protein>
<evidence type="ECO:0000313" key="1">
    <source>
        <dbReference type="EMBL" id="MBB5597378.1"/>
    </source>
</evidence>
<name>A0A7W9DA86_9MICC</name>
<organism evidence="1 2">
    <name type="scientific">Neomicrococcus lactis</name>
    <dbReference type="NCBI Taxonomy" id="732241"/>
    <lineage>
        <taxon>Bacteria</taxon>
        <taxon>Bacillati</taxon>
        <taxon>Actinomycetota</taxon>
        <taxon>Actinomycetes</taxon>
        <taxon>Micrococcales</taxon>
        <taxon>Micrococcaceae</taxon>
        <taxon>Neomicrococcus</taxon>
    </lineage>
</organism>
<reference evidence="1 2" key="1">
    <citation type="submission" date="2020-08" db="EMBL/GenBank/DDBJ databases">
        <title>Sequencing the genomes of 1000 actinobacteria strains.</title>
        <authorList>
            <person name="Klenk H.-P."/>
        </authorList>
    </citation>
    <scope>NUCLEOTIDE SEQUENCE [LARGE SCALE GENOMIC DNA]</scope>
    <source>
        <strain evidence="1 2">DSM 23694</strain>
    </source>
</reference>
<gene>
    <name evidence="1" type="ORF">BKA12_000458</name>
</gene>
<keyword evidence="2" id="KW-1185">Reference proteome</keyword>
<proteinExistence type="predicted"/>
<dbReference type="AlphaFoldDB" id="A0A7W9DA86"/>
<evidence type="ECO:0000313" key="2">
    <source>
        <dbReference type="Proteomes" id="UP000523863"/>
    </source>
</evidence>
<comment type="caution">
    <text evidence="1">The sequence shown here is derived from an EMBL/GenBank/DDBJ whole genome shotgun (WGS) entry which is preliminary data.</text>
</comment>
<dbReference type="EMBL" id="JACHBL010000001">
    <property type="protein sequence ID" value="MBB5597378.1"/>
    <property type="molecule type" value="Genomic_DNA"/>
</dbReference>
<accession>A0A7W9DA86</accession>
<dbReference type="Proteomes" id="UP000523863">
    <property type="component" value="Unassembled WGS sequence"/>
</dbReference>
<sequence length="42" mass="4680">MTWISGKRFHVIVAPSYGVFSLIHENCMTIVADGKCDLVHGF</sequence>